<gene>
    <name evidence="2" type="ORF">OCV47_10305</name>
</gene>
<dbReference type="EMBL" id="JAOQKE010000013">
    <property type="protein sequence ID" value="MCU6725736.1"/>
    <property type="molecule type" value="Genomic_DNA"/>
</dbReference>
<dbReference type="RefSeq" id="WP_262654999.1">
    <property type="nucleotide sequence ID" value="NZ_JAOQKE010000013.1"/>
</dbReference>
<accession>A0ABT2SN74</accession>
<evidence type="ECO:0000259" key="1">
    <source>
        <dbReference type="Pfam" id="PF06114"/>
    </source>
</evidence>
<dbReference type="Proteomes" id="UP001652338">
    <property type="component" value="Unassembled WGS sequence"/>
</dbReference>
<name>A0ABT2SN74_9FIRM</name>
<evidence type="ECO:0000313" key="3">
    <source>
        <dbReference type="Proteomes" id="UP001652338"/>
    </source>
</evidence>
<organism evidence="2 3">
    <name type="scientific">Muricoprocola aceti</name>
    <dbReference type="NCBI Taxonomy" id="2981772"/>
    <lineage>
        <taxon>Bacteria</taxon>
        <taxon>Bacillati</taxon>
        <taxon>Bacillota</taxon>
        <taxon>Clostridia</taxon>
        <taxon>Lachnospirales</taxon>
        <taxon>Lachnospiraceae</taxon>
        <taxon>Muricoprocola</taxon>
    </lineage>
</organism>
<sequence length="153" mass="17958">MNYEQLLTVADRDGLLVKEQPLQVHDGLISGKRIAIRKGIQTQTEKSCVLAEEIGHYRTSTGDILDQSKAENRKQELHARIWAYNELIGLKGIIRCYEHRFHSFSEMAELLEVTEEFLSEALKYYRSKYGIYTIYHQYVIYFEPHLLVMKKIC</sequence>
<comment type="caution">
    <text evidence="2">The sequence shown here is derived from an EMBL/GenBank/DDBJ whole genome shotgun (WGS) entry which is preliminary data.</text>
</comment>
<feature type="domain" description="IrrE N-terminal-like" evidence="1">
    <location>
        <begin position="20"/>
        <end position="122"/>
    </location>
</feature>
<reference evidence="2 3" key="1">
    <citation type="journal article" date="2021" name="ISME Commun">
        <title>Automated analysis of genomic sequences facilitates high-throughput and comprehensive description of bacteria.</title>
        <authorList>
            <person name="Hitch T.C.A."/>
        </authorList>
    </citation>
    <scope>NUCLEOTIDE SEQUENCE [LARGE SCALE GENOMIC DNA]</scope>
    <source>
        <strain evidence="2 3">Sanger_29</strain>
    </source>
</reference>
<protein>
    <submittedName>
        <fullName evidence="2">ImmA/IrrE family metallo-endopeptidase</fullName>
    </submittedName>
</protein>
<proteinExistence type="predicted"/>
<dbReference type="Pfam" id="PF06114">
    <property type="entry name" value="Peptidase_M78"/>
    <property type="match status" value="1"/>
</dbReference>
<evidence type="ECO:0000313" key="2">
    <source>
        <dbReference type="EMBL" id="MCU6725736.1"/>
    </source>
</evidence>
<dbReference type="InterPro" id="IPR010359">
    <property type="entry name" value="IrrE_HExxH"/>
</dbReference>
<keyword evidence="3" id="KW-1185">Reference proteome</keyword>